<accession>A0A2M8L360</accession>
<evidence type="ECO:0000256" key="1">
    <source>
        <dbReference type="SAM" id="MobiDB-lite"/>
    </source>
</evidence>
<feature type="region of interest" description="Disordered" evidence="1">
    <location>
        <begin position="261"/>
        <end position="292"/>
    </location>
</feature>
<comment type="caution">
    <text evidence="3">The sequence shown here is derived from an EMBL/GenBank/DDBJ whole genome shotgun (WGS) entry which is preliminary data.</text>
</comment>
<dbReference type="SMART" id="SM00758">
    <property type="entry name" value="PA14"/>
    <property type="match status" value="2"/>
</dbReference>
<evidence type="ECO:0000313" key="3">
    <source>
        <dbReference type="EMBL" id="PJE67336.1"/>
    </source>
</evidence>
<dbReference type="Gene3D" id="3.90.182.10">
    <property type="entry name" value="Toxin - Anthrax Protective Antigen,domain 1"/>
    <property type="match status" value="2"/>
</dbReference>
<dbReference type="AlphaFoldDB" id="A0A2M8L360"/>
<dbReference type="Proteomes" id="UP000231474">
    <property type="component" value="Unassembled WGS sequence"/>
</dbReference>
<dbReference type="PROSITE" id="PS51820">
    <property type="entry name" value="PA14"/>
    <property type="match status" value="2"/>
</dbReference>
<feature type="compositionally biased region" description="Pro residues" evidence="1">
    <location>
        <begin position="274"/>
        <end position="284"/>
    </location>
</feature>
<dbReference type="InterPro" id="IPR037524">
    <property type="entry name" value="PA14/GLEYA"/>
</dbReference>
<organism evidence="3 4">
    <name type="scientific">Candidatus Shapirobacteria bacterium CG10_big_fil_rev_8_21_14_0_10_40_9</name>
    <dbReference type="NCBI Taxonomy" id="1974888"/>
    <lineage>
        <taxon>Bacteria</taxon>
        <taxon>Candidatus Shapironibacteriota</taxon>
    </lineage>
</organism>
<proteinExistence type="predicted"/>
<evidence type="ECO:0000259" key="2">
    <source>
        <dbReference type="PROSITE" id="PS51820"/>
    </source>
</evidence>
<dbReference type="Pfam" id="PF07691">
    <property type="entry name" value="PA14"/>
    <property type="match status" value="2"/>
</dbReference>
<protein>
    <recommendedName>
        <fullName evidence="2">PA14 domain-containing protein</fullName>
    </recommendedName>
</protein>
<evidence type="ECO:0000313" key="4">
    <source>
        <dbReference type="Proteomes" id="UP000231474"/>
    </source>
</evidence>
<dbReference type="EMBL" id="PFEK01000058">
    <property type="protein sequence ID" value="PJE67336.1"/>
    <property type="molecule type" value="Genomic_DNA"/>
</dbReference>
<dbReference type="InterPro" id="IPR011658">
    <property type="entry name" value="PA14_dom"/>
</dbReference>
<sequence length="707" mass="79475">IYGYIKNQAGNKVEGALVYAKLKKDDSETKSALMSTVTKTDEGWVMDAKNARKQGLDSFFDFDGNDRVLIDVQAAQNEIVSTNFIVSNSSPAPDIIVTLPEQASALKFTSQNIAGGNAYTYWKTLDDATMLSTGDILEYDVYLETNVAGIGGIDLRFTDNTYARDVPGWIDQNGISCHPNRDLTSYAYGKWFHRACKIPSGLNGKVIDWVDLVNELDANTAISAYYDNFIIKNNNGTVKNTIHTQGDPDYNLVDFKNNSSNTGNVVQTTTLPTTPTPTPTPPSSNCPSEPSYPSDKWDRVWCDQAFSKKLADEPDKTEVTFNDDWDAGSVGGIGNDNIGFRSGRVINISQSGVYEFTVGSDDGIRLWIDNELVIDKWIDRAYTTNTINKNIISGSHKFRIDYYEKGGLARVSFSFQKTAEACPSEPSYPSDKWDRVWCDRAFGTKLADEPDKTETTFDENWGGGSVGGIRNDNIGFRSGRTINLLKNGDYQFSLGSDDGSRLWIDGQLIIDVWKDQSYKTQTVQKYLSAGNHQFRIDWYENSGDARVSFSYIEPSPPTPTPTPTSQPPTTYIWEGNDSALRHQLGRAEGSDWWARVDLDNSGFLNYGPYYHGFAEPGGYRVTWKLLIDVHNPGFNDNVLNIDIYDATAQKLLALKQIYRNEFNADWTYQDFNLEFDYILGHDIEFRTWWHDKAYIKLDKITAIKVLK</sequence>
<feature type="domain" description="PA14" evidence="2">
    <location>
        <begin position="291"/>
        <end position="432"/>
    </location>
</feature>
<reference evidence="4" key="1">
    <citation type="submission" date="2017-09" db="EMBL/GenBank/DDBJ databases">
        <title>Depth-based differentiation of microbial function through sediment-hosted aquifers and enrichment of novel symbionts in the deep terrestrial subsurface.</title>
        <authorList>
            <person name="Probst A.J."/>
            <person name="Ladd B."/>
            <person name="Jarett J.K."/>
            <person name="Geller-Mcgrath D.E."/>
            <person name="Sieber C.M.K."/>
            <person name="Emerson J.B."/>
            <person name="Anantharaman K."/>
            <person name="Thomas B.C."/>
            <person name="Malmstrom R."/>
            <person name="Stieglmeier M."/>
            <person name="Klingl A."/>
            <person name="Woyke T."/>
            <person name="Ryan C.M."/>
            <person name="Banfield J.F."/>
        </authorList>
    </citation>
    <scope>NUCLEOTIDE SEQUENCE [LARGE SCALE GENOMIC DNA]</scope>
</reference>
<dbReference type="SUPFAM" id="SSF56988">
    <property type="entry name" value="Anthrax protective antigen"/>
    <property type="match status" value="2"/>
</dbReference>
<name>A0A2M8L360_9BACT</name>
<gene>
    <name evidence="3" type="ORF">COU95_02980</name>
</gene>
<feature type="domain" description="PA14" evidence="2">
    <location>
        <begin position="423"/>
        <end position="566"/>
    </location>
</feature>
<feature type="non-terminal residue" evidence="3">
    <location>
        <position position="1"/>
    </location>
</feature>